<evidence type="ECO:0000313" key="1">
    <source>
        <dbReference type="EMBL" id="SEF74947.1"/>
    </source>
</evidence>
<dbReference type="SUPFAM" id="SSF56762">
    <property type="entry name" value="HydB/Nqo4-like"/>
    <property type="match status" value="1"/>
</dbReference>
<name>A0A1H5UL07_9RHOB</name>
<organism evidence="1 2">
    <name type="scientific">Jhaorihella thermophila</name>
    <dbReference type="NCBI Taxonomy" id="488547"/>
    <lineage>
        <taxon>Bacteria</taxon>
        <taxon>Pseudomonadati</taxon>
        <taxon>Pseudomonadota</taxon>
        <taxon>Alphaproteobacteria</taxon>
        <taxon>Rhodobacterales</taxon>
        <taxon>Paracoccaceae</taxon>
        <taxon>Jhaorihella</taxon>
    </lineage>
</organism>
<keyword evidence="2" id="KW-1185">Reference proteome</keyword>
<dbReference type="AlphaFoldDB" id="A0A1H5UL07"/>
<dbReference type="OrthoDB" id="7778333at2"/>
<sequence>MTYARPLCSPRLVARPAPALPVARLVVGKPVETAADILPRLFNLCRAAQGAAARLALGLPLAEGWRETLRHEILRDHLMRLFLVWPARLGMGAGAPPAGWERDAGVVARAVFGPAARAPATPEALTAFLGSGHGAAPVLVRIGDAFGPGAACAELPLVTPEAALTPGAVENSVAARHAGHPALRTLAARHGRGPLWRAAARLYDIAACLEGTLPAPLTPAPGVALVPAARGLYAVRAKARDGRVAAFARVTPTDHLLAPGGVLEQSLAALPADRTGLAPLVLDILDPCSPVRLEEADDA</sequence>
<dbReference type="RefSeq" id="WP_104007325.1">
    <property type="nucleotide sequence ID" value="NZ_FNVD01000004.1"/>
</dbReference>
<evidence type="ECO:0000313" key="2">
    <source>
        <dbReference type="Proteomes" id="UP000236742"/>
    </source>
</evidence>
<dbReference type="InterPro" id="IPR029014">
    <property type="entry name" value="NiFe-Hase_large"/>
</dbReference>
<dbReference type="Gene3D" id="1.10.645.10">
    <property type="entry name" value="Cytochrome-c3 Hydrogenase, chain B"/>
    <property type="match status" value="1"/>
</dbReference>
<proteinExistence type="predicted"/>
<gene>
    <name evidence="1" type="ORF">SAMN05421751_10493</name>
</gene>
<accession>A0A1H5UL07</accession>
<dbReference type="Proteomes" id="UP000236742">
    <property type="component" value="Unassembled WGS sequence"/>
</dbReference>
<reference evidence="1 2" key="1">
    <citation type="submission" date="2016-10" db="EMBL/GenBank/DDBJ databases">
        <authorList>
            <person name="de Groot N.N."/>
        </authorList>
    </citation>
    <scope>NUCLEOTIDE SEQUENCE [LARGE SCALE GENOMIC DNA]</scope>
    <source>
        <strain evidence="1 2">DSM 23413</strain>
    </source>
</reference>
<evidence type="ECO:0008006" key="3">
    <source>
        <dbReference type="Google" id="ProtNLM"/>
    </source>
</evidence>
<protein>
    <recommendedName>
        <fullName evidence="3">Hydrogenase expression/formation protein HupK</fullName>
    </recommendedName>
</protein>
<dbReference type="EMBL" id="FNVD01000004">
    <property type="protein sequence ID" value="SEF74947.1"/>
    <property type="molecule type" value="Genomic_DNA"/>
</dbReference>